<dbReference type="PANTHER" id="PTHR13831">
    <property type="entry name" value="MEMBER OF THE HIR1 FAMILY OF WD-REPEAT PROTEINS"/>
    <property type="match status" value="1"/>
</dbReference>
<keyword evidence="2" id="KW-0156">Chromatin regulator</keyword>
<dbReference type="SMART" id="SM00320">
    <property type="entry name" value="WD40"/>
    <property type="match status" value="2"/>
</dbReference>
<dbReference type="EMBL" id="LWDP01000005">
    <property type="protein sequence ID" value="ORD94967.1"/>
    <property type="molecule type" value="Genomic_DNA"/>
</dbReference>
<feature type="region of interest" description="Disordered" evidence="3">
    <location>
        <begin position="413"/>
        <end position="434"/>
    </location>
</feature>
<dbReference type="InterPro" id="IPR036322">
    <property type="entry name" value="WD40_repeat_dom_sf"/>
</dbReference>
<dbReference type="GO" id="GO:0000417">
    <property type="term" value="C:HIR complex"/>
    <property type="evidence" value="ECO:0007669"/>
    <property type="project" value="TreeGrafter"/>
</dbReference>
<accession>A0A1Y1S969</accession>
<dbReference type="PANTHER" id="PTHR13831:SF0">
    <property type="entry name" value="PROTEIN HIRA"/>
    <property type="match status" value="1"/>
</dbReference>
<name>A0A1Y1S969_9MICR</name>
<dbReference type="GO" id="GO:0006338">
    <property type="term" value="P:chromatin remodeling"/>
    <property type="evidence" value="ECO:0007669"/>
    <property type="project" value="TreeGrafter"/>
</dbReference>
<evidence type="ECO:0000313" key="5">
    <source>
        <dbReference type="Proteomes" id="UP000192639"/>
    </source>
</evidence>
<dbReference type="VEuPathDB" id="MicrosporidiaDB:ECANGB1_1687"/>
<dbReference type="GO" id="GO:0031491">
    <property type="term" value="F:nucleosome binding"/>
    <property type="evidence" value="ECO:0007669"/>
    <property type="project" value="TreeGrafter"/>
</dbReference>
<feature type="region of interest" description="Disordered" evidence="3">
    <location>
        <begin position="373"/>
        <end position="399"/>
    </location>
</feature>
<evidence type="ECO:0000256" key="2">
    <source>
        <dbReference type="RuleBase" id="RU364014"/>
    </source>
</evidence>
<dbReference type="OrthoDB" id="2192933at2759"/>
<dbReference type="AlphaFoldDB" id="A0A1Y1S969"/>
<feature type="repeat" description="WD" evidence="1">
    <location>
        <begin position="57"/>
        <end position="87"/>
    </location>
</feature>
<comment type="function">
    <text evidence="2">Required for replication-independent chromatin assembly and for the periodic repression of histone gene transcription during the cell cycle.</text>
</comment>
<dbReference type="GO" id="GO:0005634">
    <property type="term" value="C:nucleus"/>
    <property type="evidence" value="ECO:0007669"/>
    <property type="project" value="UniProtKB-SubCell"/>
</dbReference>
<comment type="caution">
    <text evidence="4">The sequence shown here is derived from an EMBL/GenBank/DDBJ whole genome shotgun (WGS) entry which is preliminary data.</text>
</comment>
<comment type="similarity">
    <text evidence="2">Belongs to the WD repeat HIR1 family.</text>
</comment>
<keyword evidence="1 2" id="KW-0853">WD repeat</keyword>
<gene>
    <name evidence="4" type="primary">HIRA</name>
    <name evidence="4" type="ORF">ECANGB1_1687</name>
</gene>
<dbReference type="InterPro" id="IPR015943">
    <property type="entry name" value="WD40/YVTN_repeat-like_dom_sf"/>
</dbReference>
<dbReference type="Proteomes" id="UP000192639">
    <property type="component" value="Unassembled WGS sequence"/>
</dbReference>
<reference evidence="4 5" key="1">
    <citation type="journal article" date="2017" name="Environ. Microbiol.">
        <title>Decay of the glycolytic pathway and adaptation to intranuclear parasitism within Enterocytozoonidae microsporidia.</title>
        <authorList>
            <person name="Wiredu Boakye D."/>
            <person name="Jaroenlak P."/>
            <person name="Prachumwat A."/>
            <person name="Williams T.A."/>
            <person name="Bateman K.S."/>
            <person name="Itsathitphaisarn O."/>
            <person name="Sritunyalucksana K."/>
            <person name="Paszkiewicz K.H."/>
            <person name="Moore K.A."/>
            <person name="Stentiford G.D."/>
            <person name="Williams B.A."/>
        </authorList>
    </citation>
    <scope>NUCLEOTIDE SEQUENCE [LARGE SCALE GENOMIC DNA]</scope>
    <source>
        <strain evidence="4 5">GB1</strain>
    </source>
</reference>
<dbReference type="Gene3D" id="2.130.10.10">
    <property type="entry name" value="YVTN repeat-like/Quinoprotein amine dehydrogenase"/>
    <property type="match status" value="1"/>
</dbReference>
<keyword evidence="2" id="KW-0677">Repeat</keyword>
<feature type="compositionally biased region" description="Basic and acidic residues" evidence="3">
    <location>
        <begin position="424"/>
        <end position="433"/>
    </location>
</feature>
<dbReference type="GO" id="GO:0006351">
    <property type="term" value="P:DNA-templated transcription"/>
    <property type="evidence" value="ECO:0007669"/>
    <property type="project" value="InterPro"/>
</dbReference>
<keyword evidence="2" id="KW-0805">Transcription regulation</keyword>
<dbReference type="InterPro" id="IPR001680">
    <property type="entry name" value="WD40_rpt"/>
</dbReference>
<dbReference type="InterPro" id="IPR031120">
    <property type="entry name" value="HIR1-like"/>
</dbReference>
<evidence type="ECO:0000313" key="4">
    <source>
        <dbReference type="EMBL" id="ORD94967.1"/>
    </source>
</evidence>
<keyword evidence="2" id="KW-0678">Repressor</keyword>
<keyword evidence="5" id="KW-1185">Reference proteome</keyword>
<sequence>MQFTTTNINHRIKHLEPIYTICSDGLGCTVSGGMNGEMKYWQSNSENQASFKLVKTIKKHSGAVTTCKFTTDGKYLISGGDDGRIMIHEDRKVVKSTKPSTNDIIALETTMLKETYCIYALDIANRIQVYQFTELVPLKLVETIEIDGAVLAIAIDNININSLGDLFIQTETKILKYKGMKFEKEVAIEKGILVEHMAGKMFLFGHYLAIGIQFNNREHTVDIYTRDLKRVYSLVGHIAPCEVVTSKEFNLRTTEKVVTSSILVAFSQDCSVSFWTTLSCKPFLLLKNFSNGPAMDYYWNKNSLFVSFYDGTVKQIEFTSNEISGEKIIERRIESMPFSVASRNMLKEQIKTPKYTPVQRKSTNVMQVDLSALGKEQNKSPELMSTGNKEQKRAKPGNKVDIGRIKQVQAKLEEVENGNGTVPEKNEENKTSEKAPAIKRIKPTLIRSESTPMTNNNLNYSCNDTSISFTFNNPSIHIAPTREFMHSVKLNHDFMLNNMCMNIEYKDKAIVGYREFNDSFLEIYKIQLQSPVHISYSSELLLIYEHSYLKIYDIANGQLLHPFICKEIAYLCITHNNTILSVDSRGKIEMVTLIVKNKKLVLNMEVNLPKLQKFKSVDVIMGNPESGTNILLATYENDEHLVYCDSQWLVLEPANTEQMAKLGLYSFEHMEAVILSNRHLMNLVKNNDQYKMNVLNTAYLYVGKMNTITMENEARCRWILNIVRNVSDEGMSELRKIINNKDGGPKLIFKMDQ</sequence>
<dbReference type="PROSITE" id="PS50082">
    <property type="entry name" value="WD_REPEATS_2"/>
    <property type="match status" value="1"/>
</dbReference>
<organism evidence="4 5">
    <name type="scientific">Enterospora canceri</name>
    <dbReference type="NCBI Taxonomy" id="1081671"/>
    <lineage>
        <taxon>Eukaryota</taxon>
        <taxon>Fungi</taxon>
        <taxon>Fungi incertae sedis</taxon>
        <taxon>Microsporidia</taxon>
        <taxon>Enterocytozoonidae</taxon>
        <taxon>Enterospora</taxon>
    </lineage>
</organism>
<dbReference type="Pfam" id="PF00400">
    <property type="entry name" value="WD40"/>
    <property type="match status" value="1"/>
</dbReference>
<dbReference type="SUPFAM" id="SSF50978">
    <property type="entry name" value="WD40 repeat-like"/>
    <property type="match status" value="2"/>
</dbReference>
<evidence type="ECO:0000256" key="1">
    <source>
        <dbReference type="PROSITE-ProRule" id="PRU00221"/>
    </source>
</evidence>
<comment type="subcellular location">
    <subcellularLocation>
        <location evidence="2">Nucleus</location>
    </subcellularLocation>
</comment>
<proteinExistence type="inferred from homology"/>
<keyword evidence="2" id="KW-0539">Nucleus</keyword>
<keyword evidence="2" id="KW-0804">Transcription</keyword>
<evidence type="ECO:0000256" key="3">
    <source>
        <dbReference type="SAM" id="MobiDB-lite"/>
    </source>
</evidence>
<protein>
    <recommendedName>
        <fullName evidence="2">Protein HIR</fullName>
    </recommendedName>
</protein>
<dbReference type="GO" id="GO:0000785">
    <property type="term" value="C:chromatin"/>
    <property type="evidence" value="ECO:0007669"/>
    <property type="project" value="TreeGrafter"/>
</dbReference>